<reference evidence="8 9" key="1">
    <citation type="submission" date="2020-07" db="EMBL/GenBank/DDBJ databases">
        <authorList>
            <person name="Feng X."/>
        </authorList>
    </citation>
    <scope>NUCLEOTIDE SEQUENCE [LARGE SCALE GENOMIC DNA]</scope>
    <source>
        <strain evidence="8 9">JCM31066</strain>
    </source>
</reference>
<dbReference type="PANTHER" id="PTHR43811">
    <property type="entry name" value="FKBP-TYPE PEPTIDYL-PROLYL CIS-TRANS ISOMERASE FKPA"/>
    <property type="match status" value="1"/>
</dbReference>
<protein>
    <recommendedName>
        <fullName evidence="6">Peptidyl-prolyl cis-trans isomerase</fullName>
        <ecNumber evidence="6">5.2.1.8</ecNumber>
    </recommendedName>
</protein>
<evidence type="ECO:0000256" key="5">
    <source>
        <dbReference type="PROSITE-ProRule" id="PRU00277"/>
    </source>
</evidence>
<dbReference type="Gene3D" id="3.10.50.40">
    <property type="match status" value="1"/>
</dbReference>
<dbReference type="InterPro" id="IPR000774">
    <property type="entry name" value="PPIase_FKBP_N"/>
</dbReference>
<organism evidence="8 9">
    <name type="scientific">Ruficoccus amylovorans</name>
    <dbReference type="NCBI Taxonomy" id="1804625"/>
    <lineage>
        <taxon>Bacteria</taxon>
        <taxon>Pseudomonadati</taxon>
        <taxon>Verrucomicrobiota</taxon>
        <taxon>Opitutia</taxon>
        <taxon>Puniceicoccales</taxon>
        <taxon>Cerasicoccaceae</taxon>
        <taxon>Ruficoccus</taxon>
    </lineage>
</organism>
<dbReference type="PROSITE" id="PS50059">
    <property type="entry name" value="FKBP_PPIASE"/>
    <property type="match status" value="1"/>
</dbReference>
<dbReference type="PANTHER" id="PTHR43811:SF19">
    <property type="entry name" value="39 KDA FK506-BINDING NUCLEAR PROTEIN"/>
    <property type="match status" value="1"/>
</dbReference>
<evidence type="ECO:0000256" key="6">
    <source>
        <dbReference type="RuleBase" id="RU003915"/>
    </source>
</evidence>
<evidence type="ECO:0000256" key="1">
    <source>
        <dbReference type="ARBA" id="ARBA00000971"/>
    </source>
</evidence>
<comment type="caution">
    <text evidence="8">The sequence shown here is derived from an EMBL/GenBank/DDBJ whole genome shotgun (WGS) entry which is preliminary data.</text>
</comment>
<comment type="similarity">
    <text evidence="2 6">Belongs to the FKBP-type PPIase family.</text>
</comment>
<evidence type="ECO:0000259" key="7">
    <source>
        <dbReference type="PROSITE" id="PS50059"/>
    </source>
</evidence>
<dbReference type="GO" id="GO:0003755">
    <property type="term" value="F:peptidyl-prolyl cis-trans isomerase activity"/>
    <property type="evidence" value="ECO:0007669"/>
    <property type="project" value="UniProtKB-UniRule"/>
</dbReference>
<dbReference type="Pfam" id="PF00254">
    <property type="entry name" value="FKBP_C"/>
    <property type="match status" value="1"/>
</dbReference>
<dbReference type="SUPFAM" id="SSF54534">
    <property type="entry name" value="FKBP-like"/>
    <property type="match status" value="1"/>
</dbReference>
<dbReference type="AlphaFoldDB" id="A0A842HDQ3"/>
<accession>A0A842HDQ3</accession>
<dbReference type="InterPro" id="IPR001179">
    <property type="entry name" value="PPIase_FKBP_dom"/>
</dbReference>
<dbReference type="InterPro" id="IPR046357">
    <property type="entry name" value="PPIase_dom_sf"/>
</dbReference>
<evidence type="ECO:0000313" key="9">
    <source>
        <dbReference type="Proteomes" id="UP000546464"/>
    </source>
</evidence>
<dbReference type="EMBL" id="JACHVB010000021">
    <property type="protein sequence ID" value="MBC2594349.1"/>
    <property type="molecule type" value="Genomic_DNA"/>
</dbReference>
<evidence type="ECO:0000256" key="3">
    <source>
        <dbReference type="ARBA" id="ARBA00023110"/>
    </source>
</evidence>
<name>A0A842HDQ3_9BACT</name>
<keyword evidence="3 5" id="KW-0697">Rotamase</keyword>
<evidence type="ECO:0000313" key="8">
    <source>
        <dbReference type="EMBL" id="MBC2594349.1"/>
    </source>
</evidence>
<proteinExistence type="inferred from homology"/>
<dbReference type="Proteomes" id="UP000546464">
    <property type="component" value="Unassembled WGS sequence"/>
</dbReference>
<dbReference type="GO" id="GO:0006457">
    <property type="term" value="P:protein folding"/>
    <property type="evidence" value="ECO:0007669"/>
    <property type="project" value="InterPro"/>
</dbReference>
<feature type="domain" description="PPIase FKBP-type" evidence="7">
    <location>
        <begin position="42"/>
        <end position="129"/>
    </location>
</feature>
<evidence type="ECO:0000256" key="4">
    <source>
        <dbReference type="ARBA" id="ARBA00023235"/>
    </source>
</evidence>
<dbReference type="Pfam" id="PF01346">
    <property type="entry name" value="FKBP_N"/>
    <property type="match status" value="1"/>
</dbReference>
<keyword evidence="4 5" id="KW-0413">Isomerase</keyword>
<comment type="catalytic activity">
    <reaction evidence="1 5 6">
        <text>[protein]-peptidylproline (omega=180) = [protein]-peptidylproline (omega=0)</text>
        <dbReference type="Rhea" id="RHEA:16237"/>
        <dbReference type="Rhea" id="RHEA-COMP:10747"/>
        <dbReference type="Rhea" id="RHEA-COMP:10748"/>
        <dbReference type="ChEBI" id="CHEBI:83833"/>
        <dbReference type="ChEBI" id="CHEBI:83834"/>
        <dbReference type="EC" id="5.2.1.8"/>
    </reaction>
</comment>
<gene>
    <name evidence="8" type="ORF">H5P28_08775</name>
</gene>
<sequence>MNKEKGKEFLNDLKSNPKVKKSASGLYYEIIAEGEGPKAGPNDTVKVDYVGTLVDGTEFDSSYKRGQPATFPVSGVVPGFGEGVQLVGKGGKVKLYIPSELGYGDRAQPGSPIPPGSTLVFEVEMVEVNPQ</sequence>
<dbReference type="EC" id="5.2.1.8" evidence="6"/>
<evidence type="ECO:0000256" key="2">
    <source>
        <dbReference type="ARBA" id="ARBA00006577"/>
    </source>
</evidence>
<keyword evidence="9" id="KW-1185">Reference proteome</keyword>